<comment type="caution">
    <text evidence="1">The sequence shown here is derived from an EMBL/GenBank/DDBJ whole genome shotgun (WGS) entry which is preliminary data.</text>
</comment>
<organism evidence="1 2">
    <name type="scientific">Sousa chinensis</name>
    <name type="common">Indo-pacific humpbacked dolphin</name>
    <name type="synonym">Steno chinensis</name>
    <dbReference type="NCBI Taxonomy" id="103600"/>
    <lineage>
        <taxon>Eukaryota</taxon>
        <taxon>Metazoa</taxon>
        <taxon>Chordata</taxon>
        <taxon>Craniata</taxon>
        <taxon>Vertebrata</taxon>
        <taxon>Euteleostomi</taxon>
        <taxon>Mammalia</taxon>
        <taxon>Eutheria</taxon>
        <taxon>Laurasiatheria</taxon>
        <taxon>Artiodactyla</taxon>
        <taxon>Whippomorpha</taxon>
        <taxon>Cetacea</taxon>
        <taxon>Odontoceti</taxon>
        <taxon>Delphinidae</taxon>
        <taxon>Sousa</taxon>
    </lineage>
</organism>
<dbReference type="AlphaFoldDB" id="A0A484GGX1"/>
<accession>A0A484GGX1</accession>
<evidence type="ECO:0000313" key="1">
    <source>
        <dbReference type="EMBL" id="TEA34874.1"/>
    </source>
</evidence>
<dbReference type="EMBL" id="QWLN02008471">
    <property type="protein sequence ID" value="TEA34874.1"/>
    <property type="molecule type" value="Genomic_DNA"/>
</dbReference>
<protein>
    <submittedName>
        <fullName evidence="1">Uncharacterized protein</fullName>
    </submittedName>
</protein>
<dbReference type="Proteomes" id="UP000295264">
    <property type="component" value="Unassembled WGS sequence"/>
</dbReference>
<sequence>MLHWMVKVGNYVALQSLYFLSQKALEVKGDWSLEDIGI</sequence>
<proteinExistence type="predicted"/>
<evidence type="ECO:0000313" key="2">
    <source>
        <dbReference type="Proteomes" id="UP000295264"/>
    </source>
</evidence>
<reference evidence="1 2" key="1">
    <citation type="journal article" date="2018" name="Genomics">
        <title>Molecular footprints of inshore aquatic adaptation in Indo-Pacific humpback dolphin (Sousa chinensis).</title>
        <authorList>
            <person name="Ming Y."/>
            <person name="Jian J."/>
            <person name="Yu F."/>
            <person name="Yu X."/>
            <person name="Wang J."/>
            <person name="Liu W."/>
        </authorList>
    </citation>
    <scope>NUCLEOTIDE SEQUENCE [LARGE SCALE GENOMIC DNA]</scope>
    <source>
        <strain evidence="1">MY-2018</strain>
        <tissue evidence="1">Skin</tissue>
    </source>
</reference>
<name>A0A484GGX1_SOUCH</name>
<keyword evidence="2" id="KW-1185">Reference proteome</keyword>
<gene>
    <name evidence="1" type="ORF">DBR06_SOUSAS4310060</name>
</gene>